<organism evidence="1 2">
    <name type="scientific">Ehrlichia ruminantium</name>
    <name type="common">heartwater rickettsia</name>
    <name type="synonym">Cowdria ruminantium</name>
    <dbReference type="NCBI Taxonomy" id="779"/>
    <lineage>
        <taxon>Bacteria</taxon>
        <taxon>Pseudomonadati</taxon>
        <taxon>Pseudomonadota</taxon>
        <taxon>Alphaproteobacteria</taxon>
        <taxon>Rickettsiales</taxon>
        <taxon>Anaplasmataceae</taxon>
        <taxon>Ehrlichia</taxon>
    </lineage>
</organism>
<dbReference type="EMBL" id="BDDM01000353">
    <property type="protein sequence ID" value="GAT78891.1"/>
    <property type="molecule type" value="Genomic_DNA"/>
</dbReference>
<protein>
    <submittedName>
        <fullName evidence="1">Uncharacterized protein</fullName>
    </submittedName>
</protein>
<evidence type="ECO:0000313" key="2">
    <source>
        <dbReference type="Proteomes" id="UP000092731"/>
    </source>
</evidence>
<dbReference type="AlphaFoldDB" id="A0A170TII0"/>
<accession>A0A170TII0</accession>
<evidence type="ECO:0000313" key="1">
    <source>
        <dbReference type="EMBL" id="GAT78891.1"/>
    </source>
</evidence>
<sequence length="21" mass="2381">SWQLAVNNILLNLTKQDIPLS</sequence>
<reference evidence="2" key="1">
    <citation type="submission" date="2016-05" db="EMBL/GenBank/DDBJ databases">
        <title>Draft genome sequences of four strains of Ehrlichia ruminantium, a tick-borne pathogen of ruminants, isolated from Zimbabwe, The Gambia and Ghana.</title>
        <authorList>
            <person name="Nakao R."/>
            <person name="Jongejan F."/>
            <person name="Sugimoto C."/>
        </authorList>
    </citation>
    <scope>NUCLEOTIDE SEQUENCE [LARGE SCALE GENOMIC DNA]</scope>
    <source>
        <strain evidence="2">Pokoase 417</strain>
    </source>
</reference>
<comment type="caution">
    <text evidence="1">The sequence shown here is derived from an EMBL/GenBank/DDBJ whole genome shotgun (WGS) entry which is preliminary data.</text>
</comment>
<feature type="non-terminal residue" evidence="1">
    <location>
        <position position="1"/>
    </location>
</feature>
<name>A0A170TII0_EHRRU</name>
<proteinExistence type="predicted"/>
<gene>
    <name evidence="1" type="ORF">EHRUM3_11240</name>
</gene>
<dbReference type="Proteomes" id="UP000092731">
    <property type="component" value="Unassembled WGS sequence"/>
</dbReference>